<dbReference type="Pfam" id="PF01419">
    <property type="entry name" value="Jacalin"/>
    <property type="match status" value="1"/>
</dbReference>
<keyword evidence="2 4" id="KW-0430">Lectin</keyword>
<dbReference type="SMART" id="SM00915">
    <property type="entry name" value="Jacalin"/>
    <property type="match status" value="1"/>
</dbReference>
<accession>A0A2P6RXW9</accession>
<organism evidence="4 5">
    <name type="scientific">Rosa chinensis</name>
    <name type="common">China rose</name>
    <dbReference type="NCBI Taxonomy" id="74649"/>
    <lineage>
        <taxon>Eukaryota</taxon>
        <taxon>Viridiplantae</taxon>
        <taxon>Streptophyta</taxon>
        <taxon>Embryophyta</taxon>
        <taxon>Tracheophyta</taxon>
        <taxon>Spermatophyta</taxon>
        <taxon>Magnoliopsida</taxon>
        <taxon>eudicotyledons</taxon>
        <taxon>Gunneridae</taxon>
        <taxon>Pentapetalae</taxon>
        <taxon>rosids</taxon>
        <taxon>fabids</taxon>
        <taxon>Rosales</taxon>
        <taxon>Rosaceae</taxon>
        <taxon>Rosoideae</taxon>
        <taxon>Rosoideae incertae sedis</taxon>
        <taxon>Rosa</taxon>
    </lineage>
</organism>
<dbReference type="InterPro" id="IPR001229">
    <property type="entry name" value="Jacalin-like_lectin_dom"/>
</dbReference>
<evidence type="ECO:0000256" key="2">
    <source>
        <dbReference type="ARBA" id="ARBA00022734"/>
    </source>
</evidence>
<reference evidence="4 5" key="1">
    <citation type="journal article" date="2018" name="Nat. Genet.">
        <title>The Rosa genome provides new insights in the design of modern roses.</title>
        <authorList>
            <person name="Bendahmane M."/>
        </authorList>
    </citation>
    <scope>NUCLEOTIDE SEQUENCE [LARGE SCALE GENOMIC DNA]</scope>
    <source>
        <strain evidence="5">cv. Old Blush</strain>
    </source>
</reference>
<dbReference type="InterPro" id="IPR036404">
    <property type="entry name" value="Jacalin-like_lectin_dom_sf"/>
</dbReference>
<dbReference type="OrthoDB" id="1192406at2759"/>
<comment type="caution">
    <text evidence="4">The sequence shown here is derived from an EMBL/GenBank/DDBJ whole genome shotgun (WGS) entry which is preliminary data.</text>
</comment>
<dbReference type="EMBL" id="PDCK01000040">
    <property type="protein sequence ID" value="PRQ51244.1"/>
    <property type="molecule type" value="Genomic_DNA"/>
</dbReference>
<dbReference type="FunFam" id="2.100.10.30:FF:000001">
    <property type="entry name" value="Jacalin-related lectin 33"/>
    <property type="match status" value="1"/>
</dbReference>
<evidence type="ECO:0000259" key="3">
    <source>
        <dbReference type="PROSITE" id="PS51752"/>
    </source>
</evidence>
<dbReference type="PANTHER" id="PTHR47293:SF79">
    <property type="entry name" value="JACALIN-TYPE LECTIN DOMAIN-CONTAINING PROTEIN"/>
    <property type="match status" value="1"/>
</dbReference>
<comment type="similarity">
    <text evidence="1">Belongs to the jacalin lectin family.</text>
</comment>
<dbReference type="SUPFAM" id="SSF51101">
    <property type="entry name" value="Mannose-binding lectins"/>
    <property type="match status" value="1"/>
</dbReference>
<evidence type="ECO:0000256" key="1">
    <source>
        <dbReference type="ARBA" id="ARBA00006568"/>
    </source>
</evidence>
<protein>
    <submittedName>
        <fullName evidence="4">Putative jacalin-like lectin domain-containing protein</fullName>
    </submittedName>
</protein>
<dbReference type="STRING" id="74649.A0A2P6RXW9"/>
<sequence>MFITNTLSLSCITCMQQGEEGGNKDHESHGKIRLNGFVPEKLYGGTGGDLWDDGMYHGVREITVTYGQCIDSIRVVYDIDDKLVNAHRHGGDGGDDTDQITLDYPNEFLVSVSGHYSEAPNGDAVVIWSLKFESNRRTFGPFGHEQGELFTFTVEDGDQIVGMKGRSGWYIDAIGFHISHAPKRKLFRKVKEGLKKAYDILVKITNPLQIFQCTCL</sequence>
<feature type="domain" description="Jacalin-type lectin" evidence="3">
    <location>
        <begin position="37"/>
        <end position="180"/>
    </location>
</feature>
<dbReference type="GO" id="GO:0005536">
    <property type="term" value="F:D-glucose binding"/>
    <property type="evidence" value="ECO:0007669"/>
    <property type="project" value="UniProtKB-ARBA"/>
</dbReference>
<dbReference type="Gramene" id="PRQ51244">
    <property type="protein sequence ID" value="PRQ51244"/>
    <property type="gene ID" value="RchiOBHm_Chr2g0142271"/>
</dbReference>
<name>A0A2P6RXW9_ROSCH</name>
<keyword evidence="5" id="KW-1185">Reference proteome</keyword>
<dbReference type="GO" id="GO:0005537">
    <property type="term" value="F:D-mannose binding"/>
    <property type="evidence" value="ECO:0007669"/>
    <property type="project" value="UniProtKB-ARBA"/>
</dbReference>
<evidence type="ECO:0000313" key="4">
    <source>
        <dbReference type="EMBL" id="PRQ51244.1"/>
    </source>
</evidence>
<dbReference type="OMA" id="KPFEWCY"/>
<dbReference type="PANTHER" id="PTHR47293">
    <property type="entry name" value="JACALIN-RELATED LECTIN 3"/>
    <property type="match status" value="1"/>
</dbReference>
<dbReference type="Gene3D" id="2.100.10.30">
    <property type="entry name" value="Jacalin-like lectin domain"/>
    <property type="match status" value="1"/>
</dbReference>
<dbReference type="CDD" id="cd09612">
    <property type="entry name" value="Jacalin"/>
    <property type="match status" value="1"/>
</dbReference>
<dbReference type="Proteomes" id="UP000238479">
    <property type="component" value="Chromosome 2"/>
</dbReference>
<dbReference type="InterPro" id="IPR033734">
    <property type="entry name" value="Jacalin-like_lectin_dom_plant"/>
</dbReference>
<evidence type="ECO:0000313" key="5">
    <source>
        <dbReference type="Proteomes" id="UP000238479"/>
    </source>
</evidence>
<proteinExistence type="inferred from homology"/>
<dbReference type="AlphaFoldDB" id="A0A2P6RXW9"/>
<gene>
    <name evidence="4" type="ORF">RchiOBHm_Chr2g0142271</name>
</gene>
<dbReference type="PROSITE" id="PS51752">
    <property type="entry name" value="JACALIN_LECTIN"/>
    <property type="match status" value="1"/>
</dbReference>